<dbReference type="EMBL" id="PFNL01000054">
    <property type="protein sequence ID" value="PIZ47306.1"/>
    <property type="molecule type" value="Genomic_DNA"/>
</dbReference>
<gene>
    <name evidence="1" type="ORF">COY32_01875</name>
</gene>
<evidence type="ECO:0000313" key="2">
    <source>
        <dbReference type="Proteomes" id="UP000228920"/>
    </source>
</evidence>
<dbReference type="Proteomes" id="UP000228920">
    <property type="component" value="Unassembled WGS sequence"/>
</dbReference>
<protein>
    <submittedName>
        <fullName evidence="1">Uncharacterized protein</fullName>
    </submittedName>
</protein>
<name>A0A2M7TKG2_UNCKA</name>
<accession>A0A2M7TKG2</accession>
<reference evidence="2" key="1">
    <citation type="submission" date="2017-09" db="EMBL/GenBank/DDBJ databases">
        <title>Depth-based differentiation of microbial function through sediment-hosted aquifers and enrichment of novel symbionts in the deep terrestrial subsurface.</title>
        <authorList>
            <person name="Probst A.J."/>
            <person name="Ladd B."/>
            <person name="Jarett J.K."/>
            <person name="Geller-Mcgrath D.E."/>
            <person name="Sieber C.M.K."/>
            <person name="Emerson J.B."/>
            <person name="Anantharaman K."/>
            <person name="Thomas B.C."/>
            <person name="Malmstrom R."/>
            <person name="Stieglmeier M."/>
            <person name="Klingl A."/>
            <person name="Woyke T."/>
            <person name="Ryan C.M."/>
            <person name="Banfield J.F."/>
        </authorList>
    </citation>
    <scope>NUCLEOTIDE SEQUENCE [LARGE SCALE GENOMIC DNA]</scope>
</reference>
<feature type="non-terminal residue" evidence="1">
    <location>
        <position position="624"/>
    </location>
</feature>
<feature type="non-terminal residue" evidence="1">
    <location>
        <position position="1"/>
    </location>
</feature>
<comment type="caution">
    <text evidence="1">The sequence shown here is derived from an EMBL/GenBank/DDBJ whole genome shotgun (WGS) entry which is preliminary data.</text>
</comment>
<sequence>AAGTTNNVVTHDNGLLQTRTIDSKVWNGALVDYLASTTGYLPMYSNNLGTLTNSSIFESGGNVGIGTTSPGAKISLGSNSAGADTAETKISVWDNGTWHWGIGLAKNLAATHYGLGIYAYNTATSSPKLYVEDSGHVGINTVNPVSRLHLVDEVNSIGRGLTISQHTTDAAGTLVNLIKSRGTELSPTAVANGDYTGSTAAKNYDGTTYLTNGLLGYRVTGTVGTNNIPGEWYFAASTQSDMDPYTNGTVRMVINSSGNVGIGTTGPLDKLDVAGAIRVTANSAFSSGAGARFYRQSDLGTTIQGVTGTTSDFTLVTPTGQRLIDNPTGTNNVLLLPVATTGNVGIGTTGPATNLDLTASGAGGMVINQRADAATYSGLLYLKGSTQTYGIRNANGLLSFSYGATVNSGGGTAGMVMDTSGNVGIGTTGPDDKLHVFGTGNQILKLEASDDNLAQLELVGDNTGWAFSKRRGSDSDRLGLYAITSDSAATFSLELVTFLTNGNVGIGTTGPNTKLNIEAPNFGGVQLNAGATGDTTALYRFSTSANGLLGQLAYVGGTNQTLTGDQKGDIALRSEGRILFGSNGDNLAMTITSGNVGIGTTAPGNKLTVVGADVPSTMPTGLGY</sequence>
<evidence type="ECO:0000313" key="1">
    <source>
        <dbReference type="EMBL" id="PIZ47306.1"/>
    </source>
</evidence>
<dbReference type="AlphaFoldDB" id="A0A2M7TKG2"/>
<proteinExistence type="predicted"/>
<organism evidence="1 2">
    <name type="scientific">candidate division WWE3 bacterium CG_4_10_14_0_2_um_filter_41_14</name>
    <dbReference type="NCBI Taxonomy" id="1975072"/>
    <lineage>
        <taxon>Bacteria</taxon>
        <taxon>Katanobacteria</taxon>
    </lineage>
</organism>